<dbReference type="NCBIfam" id="TIGR00277">
    <property type="entry name" value="HDIG"/>
    <property type="match status" value="1"/>
</dbReference>
<gene>
    <name evidence="2" type="ORF">X474_01830</name>
</gene>
<proteinExistence type="predicted"/>
<dbReference type="Pfam" id="PF08668">
    <property type="entry name" value="HDOD"/>
    <property type="match status" value="1"/>
</dbReference>
<dbReference type="InParanoid" id="A0A0D2K1V3"/>
<dbReference type="SUPFAM" id="SSF109604">
    <property type="entry name" value="HD-domain/PDEase-like"/>
    <property type="match status" value="1"/>
</dbReference>
<dbReference type="AlphaFoldDB" id="A0A0D2K1V3"/>
<dbReference type="STRING" id="1429043.X474_01830"/>
<dbReference type="RefSeq" id="WP_044346374.1">
    <property type="nucleotide sequence ID" value="NZ_AZAC01000002.1"/>
</dbReference>
<dbReference type="EMBL" id="AZAC01000002">
    <property type="protein sequence ID" value="KIX15665.1"/>
    <property type="molecule type" value="Genomic_DNA"/>
</dbReference>
<dbReference type="PANTHER" id="PTHR33525:SF3">
    <property type="entry name" value="RIBONUCLEASE Y"/>
    <property type="match status" value="1"/>
</dbReference>
<dbReference type="Gene3D" id="1.10.3210.10">
    <property type="entry name" value="Hypothetical protein af1432"/>
    <property type="match status" value="1"/>
</dbReference>
<dbReference type="InterPro" id="IPR003607">
    <property type="entry name" value="HD/PDEase_dom"/>
</dbReference>
<dbReference type="Proteomes" id="UP000032233">
    <property type="component" value="Unassembled WGS sequence"/>
</dbReference>
<sequence>MFKKYLRRIRNLPTLPTILALIIATLDDPKSSVGNLEKIIRHDQALTAKLLAVANSPYYGFRHEITSVSRAVVAIGYNEVRNLCMGLSLMNYMHPETFKDRREAEIMWLHSLLASEASRIVAEKTGKVDAEMAFTAGLLHDVGKVILAAFFPDEMLVLKRLIKERSYFLLEAEEVLGMSHQEVGQHISQEWKLPEMFAEVLGRHHKPRPYHPFFNMIAVVHIADNLARMTGLGGTYRPDAMGIHTQALDGLRLTMADVDECYDSLMERKQAVISLWESMVEPQNRPV</sequence>
<evidence type="ECO:0000313" key="3">
    <source>
        <dbReference type="Proteomes" id="UP000032233"/>
    </source>
</evidence>
<feature type="domain" description="HDOD" evidence="1">
    <location>
        <begin position="12"/>
        <end position="207"/>
    </location>
</feature>
<dbReference type="CDD" id="cd00077">
    <property type="entry name" value="HDc"/>
    <property type="match status" value="1"/>
</dbReference>
<organism evidence="2 3">
    <name type="scientific">Dethiosulfatarculus sandiegensis</name>
    <dbReference type="NCBI Taxonomy" id="1429043"/>
    <lineage>
        <taxon>Bacteria</taxon>
        <taxon>Pseudomonadati</taxon>
        <taxon>Thermodesulfobacteriota</taxon>
        <taxon>Desulfarculia</taxon>
        <taxon>Desulfarculales</taxon>
        <taxon>Desulfarculaceae</taxon>
        <taxon>Dethiosulfatarculus</taxon>
    </lineage>
</organism>
<dbReference type="SMART" id="SM00471">
    <property type="entry name" value="HDc"/>
    <property type="match status" value="1"/>
</dbReference>
<dbReference type="InterPro" id="IPR052340">
    <property type="entry name" value="RNase_Y/CdgJ"/>
</dbReference>
<reference evidence="2 3" key="1">
    <citation type="submission" date="2013-11" db="EMBL/GenBank/DDBJ databases">
        <title>Metagenomic analysis of a methanogenic consortium involved in long chain n-alkane degradation.</title>
        <authorList>
            <person name="Davidova I.A."/>
            <person name="Callaghan A.V."/>
            <person name="Wawrik B."/>
            <person name="Pruitt S."/>
            <person name="Marks C."/>
            <person name="Duncan K.E."/>
            <person name="Suflita J.M."/>
        </authorList>
    </citation>
    <scope>NUCLEOTIDE SEQUENCE [LARGE SCALE GENOMIC DNA]</scope>
    <source>
        <strain evidence="2 3">SPR</strain>
    </source>
</reference>
<dbReference type="InterPro" id="IPR013976">
    <property type="entry name" value="HDOD"/>
</dbReference>
<dbReference type="PANTHER" id="PTHR33525">
    <property type="match status" value="1"/>
</dbReference>
<evidence type="ECO:0000313" key="2">
    <source>
        <dbReference type="EMBL" id="KIX15665.1"/>
    </source>
</evidence>
<keyword evidence="3" id="KW-1185">Reference proteome</keyword>
<comment type="caution">
    <text evidence="2">The sequence shown here is derived from an EMBL/GenBank/DDBJ whole genome shotgun (WGS) entry which is preliminary data.</text>
</comment>
<protein>
    <recommendedName>
        <fullName evidence="1">HDOD domain-containing protein</fullName>
    </recommendedName>
</protein>
<name>A0A0D2K1V3_9BACT</name>
<dbReference type="PROSITE" id="PS51833">
    <property type="entry name" value="HDOD"/>
    <property type="match status" value="1"/>
</dbReference>
<dbReference type="OrthoDB" id="5501247at2"/>
<accession>A0A0D2K1V3</accession>
<evidence type="ECO:0000259" key="1">
    <source>
        <dbReference type="PROSITE" id="PS51833"/>
    </source>
</evidence>
<dbReference type="InterPro" id="IPR006675">
    <property type="entry name" value="HDIG_dom"/>
</dbReference>